<evidence type="ECO:0000313" key="3">
    <source>
        <dbReference type="Proteomes" id="UP000622890"/>
    </source>
</evidence>
<name>A0A934SZX1_9BURK</name>
<reference evidence="2" key="1">
    <citation type="submission" date="2021-01" db="EMBL/GenBank/DDBJ databases">
        <title>Genome sequence of strain Noviherbaspirillum sp. DKR-6.</title>
        <authorList>
            <person name="Chaudhary D.K."/>
        </authorList>
    </citation>
    <scope>NUCLEOTIDE SEQUENCE</scope>
    <source>
        <strain evidence="2">DKR-6</strain>
    </source>
</reference>
<evidence type="ECO:0000313" key="2">
    <source>
        <dbReference type="EMBL" id="MBK4734813.1"/>
    </source>
</evidence>
<gene>
    <name evidence="2" type="ORF">JJB74_09375</name>
</gene>
<dbReference type="GO" id="GO:0043683">
    <property type="term" value="P:type IV pilus assembly"/>
    <property type="evidence" value="ECO:0007669"/>
    <property type="project" value="InterPro"/>
</dbReference>
<keyword evidence="3" id="KW-1185">Reference proteome</keyword>
<feature type="compositionally biased region" description="Low complexity" evidence="1">
    <location>
        <begin position="292"/>
        <end position="316"/>
    </location>
</feature>
<feature type="region of interest" description="Disordered" evidence="1">
    <location>
        <begin position="287"/>
        <end position="326"/>
    </location>
</feature>
<accession>A0A934SZX1</accession>
<dbReference type="InterPro" id="IPR032092">
    <property type="entry name" value="PilW"/>
</dbReference>
<evidence type="ECO:0000256" key="1">
    <source>
        <dbReference type="SAM" id="MobiDB-lite"/>
    </source>
</evidence>
<dbReference type="EMBL" id="JAEPBG010000003">
    <property type="protein sequence ID" value="MBK4734813.1"/>
    <property type="molecule type" value="Genomic_DNA"/>
</dbReference>
<organism evidence="2 3">
    <name type="scientific">Noviherbaspirillum pedocola</name>
    <dbReference type="NCBI Taxonomy" id="2801341"/>
    <lineage>
        <taxon>Bacteria</taxon>
        <taxon>Pseudomonadati</taxon>
        <taxon>Pseudomonadota</taxon>
        <taxon>Betaproteobacteria</taxon>
        <taxon>Burkholderiales</taxon>
        <taxon>Oxalobacteraceae</taxon>
        <taxon>Noviherbaspirillum</taxon>
    </lineage>
</organism>
<protein>
    <submittedName>
        <fullName evidence="2">PilW family protein</fullName>
    </submittedName>
</protein>
<comment type="caution">
    <text evidence="2">The sequence shown here is derived from an EMBL/GenBank/DDBJ whole genome shotgun (WGS) entry which is preliminary data.</text>
</comment>
<proteinExistence type="predicted"/>
<sequence length="367" mass="37175">MIELLVGAAIALLGLVAMAEAFLSFDLQRRVSGGGMDAQTAAGTALFRIEREAQEAGLGISDARFTGCAVAFNAGQAAQPLMAVHIVQGSGGAPDSLVLVAGDGHAAPTQLVAGLTAGGELALATTLGMAADDIVLLQESGKACSLVRIGSVQSAQRASRVALDGSALNASADTIPAGGYTAAALAVDLGRLQTITYSVTDAGLMRRADAPGQTGVDMPIASDIVSLKAQYGFDTRSGARGDLRVDRWSAAMMDADGDGIVGGAGDLQRIGAIRLAIVARSNARTQRGSCNATGGASASSSTVATTTTTATTTSAGPGNTPQWQAADANGKLGAQGISLTHLPDWQCYRYRVYDTVIALRNPLWGLP</sequence>
<dbReference type="Proteomes" id="UP000622890">
    <property type="component" value="Unassembled WGS sequence"/>
</dbReference>
<dbReference type="Pfam" id="PF16074">
    <property type="entry name" value="PilW"/>
    <property type="match status" value="1"/>
</dbReference>
<dbReference type="AlphaFoldDB" id="A0A934SZX1"/>